<dbReference type="RefSeq" id="XP_014145506.1">
    <property type="nucleotide sequence ID" value="XM_014290031.1"/>
</dbReference>
<keyword evidence="2" id="KW-1185">Reference proteome</keyword>
<feature type="non-terminal residue" evidence="1">
    <location>
        <position position="99"/>
    </location>
</feature>
<dbReference type="EMBL" id="KQ248469">
    <property type="protein sequence ID" value="KNC71604.1"/>
    <property type="molecule type" value="Genomic_DNA"/>
</dbReference>
<protein>
    <submittedName>
        <fullName evidence="1">Uncharacterized protein</fullName>
    </submittedName>
</protein>
<evidence type="ECO:0000313" key="1">
    <source>
        <dbReference type="EMBL" id="KNC71604.1"/>
    </source>
</evidence>
<dbReference type="GeneID" id="25916362"/>
<accession>A0A0L0F4U4</accession>
<sequence length="99" mass="11301">MTGKENRDPEDARYGGDSDIEKKRKWLESMGLGGTIVSESRAVDYEMEQIARVHAQMTAASMGEQRLAMAISNSGAQNQEKYQLRHVLPNRYDELLRKR</sequence>
<dbReference type="AlphaFoldDB" id="A0A0L0F4U4"/>
<name>A0A0L0F4U4_9EUKA</name>
<dbReference type="Proteomes" id="UP000054560">
    <property type="component" value="Unassembled WGS sequence"/>
</dbReference>
<organism evidence="1 2">
    <name type="scientific">Sphaeroforma arctica JP610</name>
    <dbReference type="NCBI Taxonomy" id="667725"/>
    <lineage>
        <taxon>Eukaryota</taxon>
        <taxon>Ichthyosporea</taxon>
        <taxon>Ichthyophonida</taxon>
        <taxon>Sphaeroforma</taxon>
    </lineage>
</organism>
<gene>
    <name evidence="1" type="ORF">SARC_15858</name>
</gene>
<evidence type="ECO:0000313" key="2">
    <source>
        <dbReference type="Proteomes" id="UP000054560"/>
    </source>
</evidence>
<reference evidence="1 2" key="1">
    <citation type="submission" date="2011-02" db="EMBL/GenBank/DDBJ databases">
        <title>The Genome Sequence of Sphaeroforma arctica JP610.</title>
        <authorList>
            <consortium name="The Broad Institute Genome Sequencing Platform"/>
            <person name="Russ C."/>
            <person name="Cuomo C."/>
            <person name="Young S.K."/>
            <person name="Zeng Q."/>
            <person name="Gargeya S."/>
            <person name="Alvarado L."/>
            <person name="Berlin A."/>
            <person name="Chapman S.B."/>
            <person name="Chen Z."/>
            <person name="Freedman E."/>
            <person name="Gellesch M."/>
            <person name="Goldberg J."/>
            <person name="Griggs A."/>
            <person name="Gujja S."/>
            <person name="Heilman E."/>
            <person name="Heiman D."/>
            <person name="Howarth C."/>
            <person name="Mehta T."/>
            <person name="Neiman D."/>
            <person name="Pearson M."/>
            <person name="Roberts A."/>
            <person name="Saif S."/>
            <person name="Shea T."/>
            <person name="Shenoy N."/>
            <person name="Sisk P."/>
            <person name="Stolte C."/>
            <person name="Sykes S."/>
            <person name="White J."/>
            <person name="Yandava C."/>
            <person name="Burger G."/>
            <person name="Gray M.W."/>
            <person name="Holland P.W.H."/>
            <person name="King N."/>
            <person name="Lang F.B.F."/>
            <person name="Roger A.J."/>
            <person name="Ruiz-Trillo I."/>
            <person name="Haas B."/>
            <person name="Nusbaum C."/>
            <person name="Birren B."/>
        </authorList>
    </citation>
    <scope>NUCLEOTIDE SEQUENCE [LARGE SCALE GENOMIC DNA]</scope>
    <source>
        <strain evidence="1 2">JP610</strain>
    </source>
</reference>
<proteinExistence type="predicted"/>